<dbReference type="InterPro" id="IPR000468">
    <property type="entry name" value="Barstar"/>
</dbReference>
<name>A0A1W2A8S3_9BURK</name>
<evidence type="ECO:0000256" key="1">
    <source>
        <dbReference type="ARBA" id="ARBA00006845"/>
    </source>
</evidence>
<dbReference type="EMBL" id="FWXJ01000008">
    <property type="protein sequence ID" value="SMC57040.1"/>
    <property type="molecule type" value="Genomic_DNA"/>
</dbReference>
<dbReference type="Pfam" id="PF01337">
    <property type="entry name" value="Barstar"/>
    <property type="match status" value="1"/>
</dbReference>
<evidence type="ECO:0000313" key="3">
    <source>
        <dbReference type="EMBL" id="SMC57040.1"/>
    </source>
</evidence>
<organism evidence="3 4">
    <name type="scientific">Polynucleobacter kasalickyi</name>
    <dbReference type="NCBI Taxonomy" id="1938817"/>
    <lineage>
        <taxon>Bacteria</taxon>
        <taxon>Pseudomonadati</taxon>
        <taxon>Pseudomonadota</taxon>
        <taxon>Betaproteobacteria</taxon>
        <taxon>Burkholderiales</taxon>
        <taxon>Burkholderiaceae</taxon>
        <taxon>Polynucleobacter</taxon>
    </lineage>
</organism>
<dbReference type="InterPro" id="IPR035905">
    <property type="entry name" value="Barstar-like_sf"/>
</dbReference>
<keyword evidence="4" id="KW-1185">Reference proteome</keyword>
<comment type="similarity">
    <text evidence="1">Belongs to the barstar family.</text>
</comment>
<reference evidence="3 4" key="1">
    <citation type="submission" date="2017-04" db="EMBL/GenBank/DDBJ databases">
        <authorList>
            <person name="Afonso C.L."/>
            <person name="Miller P.J."/>
            <person name="Scott M.A."/>
            <person name="Spackman E."/>
            <person name="Goraichik I."/>
            <person name="Dimitrov K.M."/>
            <person name="Suarez D.L."/>
            <person name="Swayne D.E."/>
        </authorList>
    </citation>
    <scope>NUCLEOTIDE SEQUENCE [LARGE SCALE GENOMIC DNA]</scope>
    <source>
        <strain evidence="3 4">VK13</strain>
    </source>
</reference>
<sequence>MTTNIPENATLAGWEEDQSVDHSLGSTINRSGMNIGMSMPSTPTSPYYNNSLYPTGSVLRDLSALPQKKPAPSWRAALAVRDSGPAAMLRSVRTNIVQSIRAFRTEELMEAASELGQHFVYANSAHAYTKGEVLESVAKAYHFTKQQAKNYDHLLDALTTLIDKSGPQPGFVVVLEGIPSTLKFDKDARETLLDVFRDAVEYWAERRVPYRVFYSFANLA</sequence>
<evidence type="ECO:0000259" key="2">
    <source>
        <dbReference type="Pfam" id="PF01337"/>
    </source>
</evidence>
<dbReference type="STRING" id="1938817.SAMN06296008_10830"/>
<dbReference type="AlphaFoldDB" id="A0A1W2A8S3"/>
<feature type="domain" description="Barstar (barnase inhibitor)" evidence="2">
    <location>
        <begin position="118"/>
        <end position="214"/>
    </location>
</feature>
<dbReference type="Gene3D" id="3.30.370.10">
    <property type="entry name" value="Barstar-like"/>
    <property type="match status" value="1"/>
</dbReference>
<evidence type="ECO:0000313" key="4">
    <source>
        <dbReference type="Proteomes" id="UP000192708"/>
    </source>
</evidence>
<dbReference type="SUPFAM" id="SSF52038">
    <property type="entry name" value="Barstar-related"/>
    <property type="match status" value="1"/>
</dbReference>
<protein>
    <submittedName>
        <fullName evidence="3">Barstar (Barnase inhibitor)</fullName>
    </submittedName>
</protein>
<accession>A0A1W2A8S3</accession>
<dbReference type="Proteomes" id="UP000192708">
    <property type="component" value="Unassembled WGS sequence"/>
</dbReference>
<gene>
    <name evidence="3" type="ORF">SAMN06296008_10830</name>
</gene>
<proteinExistence type="inferred from homology"/>
<dbReference type="RefSeq" id="WP_234986957.1">
    <property type="nucleotide sequence ID" value="NZ_FWXJ01000008.1"/>
</dbReference>